<keyword evidence="4" id="KW-1185">Reference proteome</keyword>
<feature type="compositionally biased region" description="Gly residues" evidence="1">
    <location>
        <begin position="362"/>
        <end position="376"/>
    </location>
</feature>
<feature type="region of interest" description="Disordered" evidence="1">
    <location>
        <begin position="324"/>
        <end position="376"/>
    </location>
</feature>
<accession>A0ABW3E2I5</accession>
<protein>
    <submittedName>
        <fullName evidence="3">Uncharacterized protein</fullName>
    </submittedName>
</protein>
<name>A0ABW3E2I5_9ACTN</name>
<feature type="compositionally biased region" description="Basic and acidic residues" evidence="1">
    <location>
        <begin position="332"/>
        <end position="349"/>
    </location>
</feature>
<evidence type="ECO:0000256" key="1">
    <source>
        <dbReference type="SAM" id="MobiDB-lite"/>
    </source>
</evidence>
<dbReference type="EMBL" id="JBHTHX010001918">
    <property type="protein sequence ID" value="MFD0889589.1"/>
    <property type="molecule type" value="Genomic_DNA"/>
</dbReference>
<evidence type="ECO:0000256" key="2">
    <source>
        <dbReference type="SAM" id="SignalP"/>
    </source>
</evidence>
<evidence type="ECO:0000313" key="4">
    <source>
        <dbReference type="Proteomes" id="UP001597024"/>
    </source>
</evidence>
<feature type="non-terminal residue" evidence="3">
    <location>
        <position position="376"/>
    </location>
</feature>
<organism evidence="3 4">
    <name type="scientific">Streptosporangium algeriense</name>
    <dbReference type="NCBI Taxonomy" id="1682748"/>
    <lineage>
        <taxon>Bacteria</taxon>
        <taxon>Bacillati</taxon>
        <taxon>Actinomycetota</taxon>
        <taxon>Actinomycetes</taxon>
        <taxon>Streptosporangiales</taxon>
        <taxon>Streptosporangiaceae</taxon>
        <taxon>Streptosporangium</taxon>
    </lineage>
</organism>
<sequence>MSPVRRRLVALVLAPATAVSLLAPGAPASPPAVTTGTVAPASSSGDILVPEGHLPDAGEYAEAAFRALADVAGKLLGGYARSVVRKRKAVPGGGGNASISFFDLSLIRDAEGIPAWLRKSEDYLYAALRLAAGNPGNVSEPGLPAASLLRAGTPEHEDAEELYARIGATPDSRIVQISTASISERLHSEIAANEWFELILRAAVKGIAKKHGVKLAGGGGTAGDEAAELARRIRRSSSLFLASLRSSCGDCTRETRYFRSFLAFAFYGTTRNQRELAAVHVKEILERVFVGLDMMKAMKIPEGGGVSQEEWSAFRDGFAKKLEKNYGSGGKQQEETRRESPSQEEERRRNLGLGACPPPGTAGYGGAGGGPVMAMA</sequence>
<proteinExistence type="predicted"/>
<evidence type="ECO:0000313" key="3">
    <source>
        <dbReference type="EMBL" id="MFD0889589.1"/>
    </source>
</evidence>
<feature type="chain" id="PRO_5045889934" evidence="2">
    <location>
        <begin position="29"/>
        <end position="376"/>
    </location>
</feature>
<comment type="caution">
    <text evidence="3">The sequence shown here is derived from an EMBL/GenBank/DDBJ whole genome shotgun (WGS) entry which is preliminary data.</text>
</comment>
<dbReference type="Proteomes" id="UP001597024">
    <property type="component" value="Unassembled WGS sequence"/>
</dbReference>
<feature type="signal peptide" evidence="2">
    <location>
        <begin position="1"/>
        <end position="28"/>
    </location>
</feature>
<keyword evidence="2" id="KW-0732">Signal</keyword>
<reference evidence="4" key="1">
    <citation type="journal article" date="2019" name="Int. J. Syst. Evol. Microbiol.">
        <title>The Global Catalogue of Microorganisms (GCM) 10K type strain sequencing project: providing services to taxonomists for standard genome sequencing and annotation.</title>
        <authorList>
            <consortium name="The Broad Institute Genomics Platform"/>
            <consortium name="The Broad Institute Genome Sequencing Center for Infectious Disease"/>
            <person name="Wu L."/>
            <person name="Ma J."/>
        </authorList>
    </citation>
    <scope>NUCLEOTIDE SEQUENCE [LARGE SCALE GENOMIC DNA]</scope>
    <source>
        <strain evidence="4">CCUG 62974</strain>
    </source>
</reference>
<gene>
    <name evidence="3" type="ORF">ACFQ08_34060</name>
</gene>